<protein>
    <submittedName>
        <fullName evidence="6">Putative transposase</fullName>
    </submittedName>
</protein>
<dbReference type="InterPro" id="IPR017894">
    <property type="entry name" value="HTH_IS21_transposase_type"/>
</dbReference>
<organism evidence="6 7">
    <name type="scientific">Bifidobacterium subtile</name>
    <dbReference type="NCBI Taxonomy" id="77635"/>
    <lineage>
        <taxon>Bacteria</taxon>
        <taxon>Bacillati</taxon>
        <taxon>Actinomycetota</taxon>
        <taxon>Actinomycetes</taxon>
        <taxon>Bifidobacteriales</taxon>
        <taxon>Bifidobacteriaceae</taxon>
        <taxon>Bifidobacterium</taxon>
    </lineage>
</organism>
<proteinExistence type="inferred from homology"/>
<dbReference type="InterPro" id="IPR036397">
    <property type="entry name" value="RNaseH_sf"/>
</dbReference>
<reference evidence="6 7" key="1">
    <citation type="submission" date="2014-03" db="EMBL/GenBank/DDBJ databases">
        <title>Genomics of Bifidobacteria.</title>
        <authorList>
            <person name="Ventura M."/>
            <person name="Milani C."/>
            <person name="Lugli G.A."/>
        </authorList>
    </citation>
    <scope>NUCLEOTIDE SEQUENCE [LARGE SCALE GENOMIC DNA]</scope>
    <source>
        <strain evidence="6 7">LMG 11597</strain>
    </source>
</reference>
<dbReference type="InterPro" id="IPR009057">
    <property type="entry name" value="Homeodomain-like_sf"/>
</dbReference>
<dbReference type="InterPro" id="IPR001387">
    <property type="entry name" value="Cro/C1-type_HTH"/>
</dbReference>
<dbReference type="GO" id="GO:0032196">
    <property type="term" value="P:transposition"/>
    <property type="evidence" value="ECO:0007669"/>
    <property type="project" value="UniProtKB-KW"/>
</dbReference>
<evidence type="ECO:0000256" key="1">
    <source>
        <dbReference type="ARBA" id="ARBA00009277"/>
    </source>
</evidence>
<dbReference type="eggNOG" id="COG4584">
    <property type="taxonomic scope" value="Bacteria"/>
</dbReference>
<keyword evidence="7" id="KW-1185">Reference proteome</keyword>
<keyword evidence="2" id="KW-0815">Transposition</keyword>
<dbReference type="CDD" id="cd00093">
    <property type="entry name" value="HTH_XRE"/>
    <property type="match status" value="1"/>
</dbReference>
<evidence type="ECO:0000259" key="5">
    <source>
        <dbReference type="PROSITE" id="PS50531"/>
    </source>
</evidence>
<dbReference type="PANTHER" id="PTHR35004">
    <property type="entry name" value="TRANSPOSASE RV3428C-RELATED"/>
    <property type="match status" value="1"/>
</dbReference>
<evidence type="ECO:0000256" key="3">
    <source>
        <dbReference type="ARBA" id="ARBA00023125"/>
    </source>
</evidence>
<comment type="caution">
    <text evidence="6">The sequence shown here is derived from an EMBL/GenBank/DDBJ whole genome shotgun (WGS) entry which is preliminary data.</text>
</comment>
<dbReference type="GO" id="GO:0003677">
    <property type="term" value="F:DNA binding"/>
    <property type="evidence" value="ECO:0007669"/>
    <property type="project" value="UniProtKB-KW"/>
</dbReference>
<dbReference type="Proteomes" id="UP000029055">
    <property type="component" value="Unassembled WGS sequence"/>
</dbReference>
<dbReference type="Gene3D" id="3.30.420.10">
    <property type="entry name" value="Ribonuclease H-like superfamily/Ribonuclease H"/>
    <property type="match status" value="1"/>
</dbReference>
<dbReference type="OrthoDB" id="2065409at2"/>
<dbReference type="GO" id="GO:0006310">
    <property type="term" value="P:DNA recombination"/>
    <property type="evidence" value="ECO:0007669"/>
    <property type="project" value="UniProtKB-KW"/>
</dbReference>
<dbReference type="EMBL" id="JGZR01000004">
    <property type="protein sequence ID" value="KFJ04319.1"/>
    <property type="molecule type" value="Genomic_DNA"/>
</dbReference>
<dbReference type="AlphaFoldDB" id="A0A087E968"/>
<dbReference type="SUPFAM" id="SSF46689">
    <property type="entry name" value="Homeodomain-like"/>
    <property type="match status" value="1"/>
</dbReference>
<dbReference type="PROSITE" id="PS50531">
    <property type="entry name" value="HTH_IS21"/>
    <property type="match status" value="1"/>
</dbReference>
<dbReference type="NCBIfam" id="NF033546">
    <property type="entry name" value="transpos_IS21"/>
    <property type="match status" value="1"/>
</dbReference>
<keyword evidence="4" id="KW-0233">DNA recombination</keyword>
<evidence type="ECO:0000313" key="6">
    <source>
        <dbReference type="EMBL" id="KFJ04319.1"/>
    </source>
</evidence>
<dbReference type="RefSeq" id="WP_024464706.1">
    <property type="nucleotide sequence ID" value="NZ_CP062939.1"/>
</dbReference>
<feature type="domain" description="HTH IS21-type" evidence="5">
    <location>
        <begin position="6"/>
        <end position="70"/>
    </location>
</feature>
<accession>A0A087E968</accession>
<evidence type="ECO:0000256" key="4">
    <source>
        <dbReference type="ARBA" id="ARBA00023172"/>
    </source>
</evidence>
<evidence type="ECO:0000256" key="2">
    <source>
        <dbReference type="ARBA" id="ARBA00022578"/>
    </source>
</evidence>
<name>A0A087E968_9BIFI</name>
<sequence length="486" mass="54688">MTVPMPIRQDIRRYEMEGLSRSAIAERLGISRNTVAKYADMEDFSPRPEARPEQSRSRVEPFSRVVDSWLRADRSMPRKQRHTARRVYDRLVTEQGFAGSYSSVQRWMKRWREENRAESDGFVELDWAPGTAQVDFGLARALVAGVERDVHVLVVSFPYSNMRFCVALPGENAECVCTGLIRVFSAVGRVPGVLVFDNATGVGRRFGRQITMTRVFNAFQAHYRIGEVRFCNPYSGNEKGSVENAVGFLRRNLMVPIPKAESLETLTRMLLARCGELAHQSHYRKEGTIEGLFEQDKARMLALPGVSFDPVRWETRHADNLGIVTVDGARYLAGAKYHNLPVHVGLRAFDVEIRATDGTRIVQLDRAYGRNAVTAADPASILPVLARKPRSWGESPLRGDFPETVREALDVMNDLDRGRLLKELTTSSQAHGFAATVQACRVILESGRELAFTAIDQTARRVGQSDDEPHGPDLTRYDRFMKETNA</sequence>
<gene>
    <name evidence="6" type="ORF">BISU_1883</name>
</gene>
<dbReference type="STRING" id="77635.BISU_1883"/>
<keyword evidence="3" id="KW-0238">DNA-binding</keyword>
<comment type="similarity">
    <text evidence="1">Belongs to the transposase IS21/IS408/IS1162 family.</text>
</comment>
<evidence type="ECO:0000313" key="7">
    <source>
        <dbReference type="Proteomes" id="UP000029055"/>
    </source>
</evidence>